<protein>
    <submittedName>
        <fullName evidence="1">Uncharacterized protein</fullName>
    </submittedName>
</protein>
<accession>A0A7J9S911</accession>
<evidence type="ECO:0000313" key="2">
    <source>
        <dbReference type="Proteomes" id="UP000536195"/>
    </source>
</evidence>
<evidence type="ECO:0000313" key="1">
    <source>
        <dbReference type="EMBL" id="MBB6402364.1"/>
    </source>
</evidence>
<name>A0A7J9S911_METMI</name>
<sequence length="107" mass="12233">MKINLNLKDKISGIAEAFRKKSEDTIYSKPAVDSVESTYGSNQGFGSPFFDEERQRALELQSKLLKKYSGVLLDDYFKGYVIKSDYGPLIVLKMNLNLKLKEMILKM</sequence>
<organism evidence="1 2">
    <name type="scientific">Methanococcus maripaludis</name>
    <name type="common">Methanococcus deltae</name>
    <dbReference type="NCBI Taxonomy" id="39152"/>
    <lineage>
        <taxon>Archaea</taxon>
        <taxon>Methanobacteriati</taxon>
        <taxon>Methanobacteriota</taxon>
        <taxon>Methanomada group</taxon>
        <taxon>Methanococci</taxon>
        <taxon>Methanococcales</taxon>
        <taxon>Methanococcaceae</taxon>
        <taxon>Methanococcus</taxon>
    </lineage>
</organism>
<comment type="caution">
    <text evidence="1">The sequence shown here is derived from an EMBL/GenBank/DDBJ whole genome shotgun (WGS) entry which is preliminary data.</text>
</comment>
<proteinExistence type="predicted"/>
<dbReference type="RefSeq" id="WP_260398733.1">
    <property type="nucleotide sequence ID" value="NZ_JACHEC010000003.1"/>
</dbReference>
<reference evidence="1 2" key="1">
    <citation type="submission" date="2020-08" db="EMBL/GenBank/DDBJ databases">
        <title>Genomic Encyclopedia of Type Strains, Phase IV (KMG-V): Genome sequencing to study the core and pangenomes of soil and plant-associated prokaryotes.</title>
        <authorList>
            <person name="Whitman W."/>
        </authorList>
    </citation>
    <scope>NUCLEOTIDE SEQUENCE [LARGE SCALE GENOMIC DNA]</scope>
    <source>
        <strain evidence="1 2">C11</strain>
    </source>
</reference>
<dbReference type="EMBL" id="JACHEC010000003">
    <property type="protein sequence ID" value="MBB6402364.1"/>
    <property type="molecule type" value="Genomic_DNA"/>
</dbReference>
<dbReference type="AlphaFoldDB" id="A0A7J9S911"/>
<gene>
    <name evidence="1" type="ORF">HNP92_001686</name>
</gene>
<dbReference type="Proteomes" id="UP000536195">
    <property type="component" value="Unassembled WGS sequence"/>
</dbReference>